<feature type="compositionally biased region" description="Basic residues" evidence="1">
    <location>
        <begin position="374"/>
        <end position="395"/>
    </location>
</feature>
<proteinExistence type="predicted"/>
<feature type="compositionally biased region" description="Basic and acidic residues" evidence="1">
    <location>
        <begin position="212"/>
        <end position="235"/>
    </location>
</feature>
<feature type="compositionally biased region" description="Basic and acidic residues" evidence="1">
    <location>
        <begin position="434"/>
        <end position="510"/>
    </location>
</feature>
<dbReference type="AlphaFoldDB" id="A0A1B1DUX9"/>
<evidence type="ECO:0000256" key="1">
    <source>
        <dbReference type="SAM" id="MobiDB-lite"/>
    </source>
</evidence>
<feature type="compositionally biased region" description="Basic and acidic residues" evidence="1">
    <location>
        <begin position="351"/>
        <end position="373"/>
    </location>
</feature>
<sequence length="609" mass="69939">MCTRSHTEARESFWRDIARIDRLICRHEKKLKSCNNKKRKCYRILSLLTDYDNWLSETCERYAWKVRALRRVQTGSIRGDTHADEKYSSGVSDCAPRRTPCEASKQYGHLAKWTSVHAAVGERLHKRRKEKKLRGGKLARQKTGVYVKGEITPRLNCTCRGDDPSRRGNKKVQEDAEEGVPVGEGQEEKENEDEAVEDHRKDAPEDNPEEVYENKGELPREANRTGEENAEREADSSGGIHPNEETTVVEREDALEAVEERKIYSTEEKEKEEETEHFQMLHNSVGEKNEDSLERVPSGIGGSPHKMGKDQEEEGNRHNELEFSEVQVREVTLEEGEIQRGGSPDGGEEMAEVRQKAEKEKKTKGKKGEDKKGDTKKKKARKGEKEKGKKKKKKEKQTMLVEGEERENAAAKTEDQGKEVKMEEEKEENIRDEEETKLGEEQEVKVEEEKETTVNEGKEENMEGEKEQRKEEVEEVRVEKQTEENIEDERNTKLDVEKEAMYTEGEKQNVSEEPTIGDEEEAKADEQTEHNIGDENEVNSDGEEKAKLSAANDEPSEMLNQGEQKTSDNEDDPGKTAENEIVHHILSEYSNTIQYKSFLDYIKNKKEPE</sequence>
<evidence type="ECO:0000313" key="3">
    <source>
        <dbReference type="Proteomes" id="UP000092716"/>
    </source>
</evidence>
<protein>
    <submittedName>
        <fullName evidence="2">Uncharacterized protein</fullName>
    </submittedName>
</protein>
<dbReference type="VEuPathDB" id="PlasmoDB:PCOAH_00008410"/>
<dbReference type="EMBL" id="CP016242">
    <property type="protein sequence ID" value="ANQ06385.1"/>
    <property type="molecule type" value="Genomic_DNA"/>
</dbReference>
<dbReference type="GeneID" id="30907564"/>
<feature type="compositionally biased region" description="Basic and acidic residues" evidence="1">
    <location>
        <begin position="406"/>
        <end position="424"/>
    </location>
</feature>
<feature type="region of interest" description="Disordered" evidence="1">
    <location>
        <begin position="154"/>
        <end position="579"/>
    </location>
</feature>
<feature type="compositionally biased region" description="Acidic residues" evidence="1">
    <location>
        <begin position="185"/>
        <end position="196"/>
    </location>
</feature>
<dbReference type="RefSeq" id="XP_019913080.1">
    <property type="nucleotide sequence ID" value="XM_020057650.1"/>
</dbReference>
<feature type="compositionally biased region" description="Basic and acidic residues" evidence="1">
    <location>
        <begin position="242"/>
        <end position="294"/>
    </location>
</feature>
<organism evidence="2 3">
    <name type="scientific">Plasmodium coatneyi</name>
    <dbReference type="NCBI Taxonomy" id="208452"/>
    <lineage>
        <taxon>Eukaryota</taxon>
        <taxon>Sar</taxon>
        <taxon>Alveolata</taxon>
        <taxon>Apicomplexa</taxon>
        <taxon>Aconoidasida</taxon>
        <taxon>Haemosporida</taxon>
        <taxon>Plasmodiidae</taxon>
        <taxon>Plasmodium</taxon>
    </lineage>
</organism>
<reference evidence="3" key="1">
    <citation type="submission" date="2016-06" db="EMBL/GenBank/DDBJ databases">
        <title>First high quality genome sequence of Plasmodium coatneyi using continuous long reads from single molecule, real-time sequencing.</title>
        <authorList>
            <person name="Chien J.-T."/>
            <person name="Pakala S.B."/>
            <person name="Geraldo J.A."/>
            <person name="Lapp S.A."/>
            <person name="Barnwell J.W."/>
            <person name="Kissinger J.C."/>
            <person name="Galinski M.R."/>
            <person name="Humphrey J.C."/>
        </authorList>
    </citation>
    <scope>NUCLEOTIDE SEQUENCE [LARGE SCALE GENOMIC DNA]</scope>
    <source>
        <strain evidence="3">Hackeri</strain>
    </source>
</reference>
<gene>
    <name evidence="2" type="ORF">PCOAH_00008410</name>
</gene>
<evidence type="ECO:0000313" key="2">
    <source>
        <dbReference type="EMBL" id="ANQ06385.1"/>
    </source>
</evidence>
<feature type="compositionally biased region" description="Basic and acidic residues" evidence="1">
    <location>
        <begin position="565"/>
        <end position="579"/>
    </location>
</feature>
<dbReference type="KEGG" id="pcot:PCOAH_00008410"/>
<keyword evidence="3" id="KW-1185">Reference proteome</keyword>
<feature type="compositionally biased region" description="Basic and acidic residues" evidence="1">
    <location>
        <begin position="160"/>
        <end position="174"/>
    </location>
</feature>
<feature type="compositionally biased region" description="Basic and acidic residues" evidence="1">
    <location>
        <begin position="524"/>
        <end position="533"/>
    </location>
</feature>
<name>A0A1B1DUX9_9APIC</name>
<dbReference type="OrthoDB" id="387608at2759"/>
<feature type="compositionally biased region" description="Basic and acidic residues" evidence="1">
    <location>
        <begin position="307"/>
        <end position="332"/>
    </location>
</feature>
<dbReference type="Proteomes" id="UP000092716">
    <property type="component" value="Chromosome 4"/>
</dbReference>
<accession>A0A1B1DUX9</accession>